<dbReference type="EMBL" id="CP058316">
    <property type="protein sequence ID" value="QLD13160.1"/>
    <property type="molecule type" value="Genomic_DNA"/>
</dbReference>
<gene>
    <name evidence="2" type="ORF">HW566_01695</name>
</gene>
<protein>
    <submittedName>
        <fullName evidence="2">Uncharacterized protein</fullName>
    </submittedName>
</protein>
<feature type="region of interest" description="Disordered" evidence="1">
    <location>
        <begin position="1"/>
        <end position="24"/>
    </location>
</feature>
<reference evidence="2 3" key="1">
    <citation type="submission" date="2020-06" db="EMBL/GenBank/DDBJ databases">
        <authorList>
            <person name="Jo H."/>
        </authorList>
    </citation>
    <scope>NUCLEOTIDE SEQUENCE [LARGE SCALE GENOMIC DNA]</scope>
    <source>
        <strain evidence="2 3">I46</strain>
    </source>
</reference>
<dbReference type="Proteomes" id="UP000509638">
    <property type="component" value="Chromosome"/>
</dbReference>
<evidence type="ECO:0000313" key="2">
    <source>
        <dbReference type="EMBL" id="QLD13160.1"/>
    </source>
</evidence>
<sequence>MWSDAQADPPRCPGSGTSAEPAPRLADGFPDGCALCPECTGFVRVERGVLVNHDAFRDPDDAADAAHRAAWFNSIGWN</sequence>
<evidence type="ECO:0000256" key="1">
    <source>
        <dbReference type="SAM" id="MobiDB-lite"/>
    </source>
</evidence>
<organism evidence="2 3">
    <name type="scientific">Microbacterium oleivorans</name>
    <dbReference type="NCBI Taxonomy" id="273677"/>
    <lineage>
        <taxon>Bacteria</taxon>
        <taxon>Bacillati</taxon>
        <taxon>Actinomycetota</taxon>
        <taxon>Actinomycetes</taxon>
        <taxon>Micrococcales</taxon>
        <taxon>Microbacteriaceae</taxon>
        <taxon>Microbacterium</taxon>
    </lineage>
</organism>
<evidence type="ECO:0000313" key="3">
    <source>
        <dbReference type="Proteomes" id="UP000509638"/>
    </source>
</evidence>
<dbReference type="AlphaFoldDB" id="A0A7D5JEV0"/>
<name>A0A7D5JEV0_9MICO</name>
<accession>A0A7D5JEV0</accession>
<proteinExistence type="predicted"/>